<dbReference type="PANTHER" id="PTHR46268:SF6">
    <property type="entry name" value="UNIVERSAL STRESS PROTEIN UP12"/>
    <property type="match status" value="1"/>
</dbReference>
<keyword evidence="5" id="KW-1185">Reference proteome</keyword>
<dbReference type="InterPro" id="IPR014729">
    <property type="entry name" value="Rossmann-like_a/b/a_fold"/>
</dbReference>
<dbReference type="SUPFAM" id="SSF52402">
    <property type="entry name" value="Adenine nucleotide alpha hydrolases-like"/>
    <property type="match status" value="1"/>
</dbReference>
<proteinExistence type="inferred from homology"/>
<evidence type="ECO:0000256" key="1">
    <source>
        <dbReference type="ARBA" id="ARBA00008791"/>
    </source>
</evidence>
<dbReference type="CDD" id="cd00293">
    <property type="entry name" value="USP-like"/>
    <property type="match status" value="1"/>
</dbReference>
<dbReference type="AlphaFoldDB" id="A0A4Z0D974"/>
<dbReference type="EMBL" id="SRIB01000002">
    <property type="protein sequence ID" value="TFZ41476.1"/>
    <property type="molecule type" value="Genomic_DNA"/>
</dbReference>
<evidence type="ECO:0000256" key="2">
    <source>
        <dbReference type="SAM" id="Coils"/>
    </source>
</evidence>
<dbReference type="RefSeq" id="WP_135270464.1">
    <property type="nucleotide sequence ID" value="NZ_SRIB01000002.1"/>
</dbReference>
<organism evidence="4 5">
    <name type="scientific">Soehngenia longivitae</name>
    <dbReference type="NCBI Taxonomy" id="2562294"/>
    <lineage>
        <taxon>Bacteria</taxon>
        <taxon>Bacillati</taxon>
        <taxon>Bacillota</taxon>
        <taxon>Tissierellia</taxon>
        <taxon>Tissierellales</taxon>
        <taxon>Tissierellaceae</taxon>
        <taxon>Soehngenia</taxon>
    </lineage>
</organism>
<gene>
    <name evidence="4" type="ORF">E4100_02535</name>
</gene>
<dbReference type="InterPro" id="IPR006016">
    <property type="entry name" value="UspA"/>
</dbReference>
<dbReference type="PANTHER" id="PTHR46268">
    <property type="entry name" value="STRESS RESPONSE PROTEIN NHAX"/>
    <property type="match status" value="1"/>
</dbReference>
<evidence type="ECO:0000259" key="3">
    <source>
        <dbReference type="Pfam" id="PF00582"/>
    </source>
</evidence>
<accession>A0A4Z0D974</accession>
<dbReference type="InterPro" id="IPR006015">
    <property type="entry name" value="Universal_stress_UspA"/>
</dbReference>
<dbReference type="OrthoDB" id="9794782at2"/>
<dbReference type="PRINTS" id="PR01438">
    <property type="entry name" value="UNVRSLSTRESS"/>
</dbReference>
<evidence type="ECO:0000313" key="4">
    <source>
        <dbReference type="EMBL" id="TFZ41476.1"/>
    </source>
</evidence>
<dbReference type="Gene3D" id="3.40.50.620">
    <property type="entry name" value="HUPs"/>
    <property type="match status" value="1"/>
</dbReference>
<sequence length="137" mass="15323">MKKILVPLDGSENSKRALARAKELGELYKAQLILLTVIDNGRFFSIEFKDELIRILEQNAKELLEKQEKELEDYPFGVKTMYKLGDVPDEIINVADEEDVDLIVIGTRGLGAFSRAVLGGVSHKVVTHANRSVLVVK</sequence>
<protein>
    <submittedName>
        <fullName evidence="4">Universal stress protein</fullName>
    </submittedName>
</protein>
<feature type="domain" description="UspA" evidence="3">
    <location>
        <begin position="1"/>
        <end position="137"/>
    </location>
</feature>
<reference evidence="4 5" key="1">
    <citation type="submission" date="2019-03" db="EMBL/GenBank/DDBJ databases">
        <title>Draft genome sequence data and analysis of a Fermenting Bacterium, Soehngenia longevitae strain 1933PT, isolated from petroleum reservoir in Azerbaijan.</title>
        <authorList>
            <person name="Grouzdev D.S."/>
            <person name="Bidzhieva S.K."/>
            <person name="Sokolova D.S."/>
            <person name="Tourova T.P."/>
            <person name="Poltaraus A.B."/>
            <person name="Nazina T.N."/>
        </authorList>
    </citation>
    <scope>NUCLEOTIDE SEQUENCE [LARGE SCALE GENOMIC DNA]</scope>
    <source>
        <strain evidence="4 5">1933P</strain>
    </source>
</reference>
<name>A0A4Z0D974_9FIRM</name>
<dbReference type="Pfam" id="PF00582">
    <property type="entry name" value="Usp"/>
    <property type="match status" value="1"/>
</dbReference>
<feature type="coiled-coil region" evidence="2">
    <location>
        <begin position="46"/>
        <end position="73"/>
    </location>
</feature>
<keyword evidence="2" id="KW-0175">Coiled coil</keyword>
<comment type="similarity">
    <text evidence="1">Belongs to the universal stress protein A family.</text>
</comment>
<dbReference type="Proteomes" id="UP000298381">
    <property type="component" value="Unassembled WGS sequence"/>
</dbReference>
<evidence type="ECO:0000313" key="5">
    <source>
        <dbReference type="Proteomes" id="UP000298381"/>
    </source>
</evidence>
<comment type="caution">
    <text evidence="4">The sequence shown here is derived from an EMBL/GenBank/DDBJ whole genome shotgun (WGS) entry which is preliminary data.</text>
</comment>